<protein>
    <recommendedName>
        <fullName evidence="8">Cytochrome b561 and DOMON domain-containing protein</fullName>
    </recommendedName>
</protein>
<evidence type="ECO:0000256" key="2">
    <source>
        <dbReference type="ARBA" id="ARBA00022448"/>
    </source>
</evidence>
<evidence type="ECO:0000256" key="9">
    <source>
        <dbReference type="PIRSR" id="PIRSR037471-1"/>
    </source>
</evidence>
<evidence type="ECO:0000256" key="10">
    <source>
        <dbReference type="SAM" id="Phobius"/>
    </source>
</evidence>
<comment type="cofactor">
    <cofactor evidence="8">
        <name>heme b</name>
        <dbReference type="ChEBI" id="CHEBI:60344"/>
    </cofactor>
    <text evidence="8">Binds 2 heme b groups non-covalently.</text>
</comment>
<feature type="transmembrane region" description="Helical" evidence="10">
    <location>
        <begin position="313"/>
        <end position="336"/>
    </location>
</feature>
<proteinExistence type="predicted"/>
<feature type="domain" description="Cytochrome b561" evidence="13">
    <location>
        <begin position="180"/>
        <end position="372"/>
    </location>
</feature>
<feature type="binding site" description="axial binding residue" evidence="9">
    <location>
        <position position="281"/>
    </location>
    <ligand>
        <name>heme b</name>
        <dbReference type="ChEBI" id="CHEBI:60344"/>
        <label>1</label>
    </ligand>
    <ligandPart>
        <name>Fe</name>
        <dbReference type="ChEBI" id="CHEBI:18248"/>
    </ligandPart>
</feature>
<dbReference type="Proteomes" id="UP001652660">
    <property type="component" value="Chromosome 5e"/>
</dbReference>
<evidence type="ECO:0000256" key="8">
    <source>
        <dbReference type="PIRNR" id="PIRNR037471"/>
    </source>
</evidence>
<feature type="binding site" description="axial binding residue" evidence="9">
    <location>
        <position position="249"/>
    </location>
    <ligand>
        <name>heme b</name>
        <dbReference type="ChEBI" id="CHEBI:60344"/>
        <label>1</label>
    </ligand>
    <ligandPart>
        <name>Fe</name>
        <dbReference type="ChEBI" id="CHEBI:18248"/>
    </ligandPart>
</feature>
<dbReference type="PANTHER" id="PTHR23130:SF223">
    <property type="entry name" value="CYTOCHROME B561 AND DOMON DOMAIN-CONTAINING PROTEIN"/>
    <property type="match status" value="1"/>
</dbReference>
<feature type="domain" description="DOMON" evidence="12">
    <location>
        <begin position="51"/>
        <end position="167"/>
    </location>
</feature>
<dbReference type="InterPro" id="IPR006593">
    <property type="entry name" value="Cyt_b561/ferric_Rdtase_TM"/>
</dbReference>
<evidence type="ECO:0000256" key="5">
    <source>
        <dbReference type="ARBA" id="ARBA00022982"/>
    </source>
</evidence>
<feature type="chain" id="PRO_5047236656" description="Cytochrome b561 and DOMON domain-containing protein" evidence="11">
    <location>
        <begin position="28"/>
        <end position="406"/>
    </location>
</feature>
<dbReference type="Gene3D" id="1.20.120.1770">
    <property type="match status" value="1"/>
</dbReference>
<dbReference type="AlphaFoldDB" id="A0A6P6S7Y4"/>
<dbReference type="GO" id="GO:0016020">
    <property type="term" value="C:membrane"/>
    <property type="evidence" value="ECO:0007669"/>
    <property type="project" value="UniProtKB-SubCell"/>
</dbReference>
<dbReference type="InterPro" id="IPR005018">
    <property type="entry name" value="DOMON_domain"/>
</dbReference>
<evidence type="ECO:0000256" key="4">
    <source>
        <dbReference type="ARBA" id="ARBA00022729"/>
    </source>
</evidence>
<reference evidence="15" key="2">
    <citation type="submission" date="2025-08" db="UniProtKB">
        <authorList>
            <consortium name="RefSeq"/>
        </authorList>
    </citation>
    <scope>IDENTIFICATION</scope>
    <source>
        <tissue evidence="15">Leaves</tissue>
    </source>
</reference>
<dbReference type="PROSITE" id="PS50939">
    <property type="entry name" value="CYTOCHROME_B561"/>
    <property type="match status" value="1"/>
</dbReference>
<evidence type="ECO:0000259" key="12">
    <source>
        <dbReference type="PROSITE" id="PS50836"/>
    </source>
</evidence>
<evidence type="ECO:0000256" key="6">
    <source>
        <dbReference type="ARBA" id="ARBA00022989"/>
    </source>
</evidence>
<feature type="transmembrane region" description="Helical" evidence="10">
    <location>
        <begin position="283"/>
        <end position="301"/>
    </location>
</feature>
<keyword evidence="14" id="KW-1185">Reference proteome</keyword>
<dbReference type="PANTHER" id="PTHR23130">
    <property type="entry name" value="CYTOCHROME B561 AND DOMON DOMAIN-CONTAINING PROTEIN"/>
    <property type="match status" value="1"/>
</dbReference>
<gene>
    <name evidence="15" type="primary">LOC113688571</name>
</gene>
<accession>A0A6P6S7Y4</accession>
<dbReference type="CDD" id="cd08760">
    <property type="entry name" value="Cyt_b561_FRRS1_like"/>
    <property type="match status" value="1"/>
</dbReference>
<dbReference type="SMART" id="SM00665">
    <property type="entry name" value="B561"/>
    <property type="match status" value="1"/>
</dbReference>
<feature type="signal peptide" evidence="11">
    <location>
        <begin position="1"/>
        <end position="27"/>
    </location>
</feature>
<feature type="transmembrane region" description="Helical" evidence="10">
    <location>
        <begin position="214"/>
        <end position="232"/>
    </location>
</feature>
<feature type="binding site" description="axial binding residue" evidence="9">
    <location>
        <position position="317"/>
    </location>
    <ligand>
        <name>heme b</name>
        <dbReference type="ChEBI" id="CHEBI:60344"/>
        <label>1</label>
    </ligand>
    <ligandPart>
        <name>Fe</name>
        <dbReference type="ChEBI" id="CHEBI:18248"/>
    </ligandPart>
</feature>
<organism evidence="14 15">
    <name type="scientific">Coffea arabica</name>
    <name type="common">Arabian coffee</name>
    <dbReference type="NCBI Taxonomy" id="13443"/>
    <lineage>
        <taxon>Eukaryota</taxon>
        <taxon>Viridiplantae</taxon>
        <taxon>Streptophyta</taxon>
        <taxon>Embryophyta</taxon>
        <taxon>Tracheophyta</taxon>
        <taxon>Spermatophyta</taxon>
        <taxon>Magnoliopsida</taxon>
        <taxon>eudicotyledons</taxon>
        <taxon>Gunneridae</taxon>
        <taxon>Pentapetalae</taxon>
        <taxon>asterids</taxon>
        <taxon>lamiids</taxon>
        <taxon>Gentianales</taxon>
        <taxon>Rubiaceae</taxon>
        <taxon>Ixoroideae</taxon>
        <taxon>Gardenieae complex</taxon>
        <taxon>Bertiereae - Coffeeae clade</taxon>
        <taxon>Coffeeae</taxon>
        <taxon>Coffea</taxon>
    </lineage>
</organism>
<evidence type="ECO:0000256" key="3">
    <source>
        <dbReference type="ARBA" id="ARBA00022692"/>
    </source>
</evidence>
<evidence type="ECO:0000313" key="14">
    <source>
        <dbReference type="Proteomes" id="UP001652660"/>
    </source>
</evidence>
<sequence length="406" mass="44108">MKMEKRSRTFAILSILISLISLTKTSAQQNCSSYKFNTNNIFATCIPLPVLNSFLHWNYHPSNHTVDIAYRHTGVTASNWVAWALNPTGSGMSGAQCLVGFRNSTGNFHVYTSPVAGYNTQLAEGTLSFGVPKSSGEFINNNNEMIIFATLQLPAGRTSFNQVWQSGPVSGNTPQQHSAGDNLKSTGNVDFVTGQVSGDGGAAGSQQRKRNVHGVLNVVSWGILMPLGAVIARYLKVFKSATPAWFYLHVACQTSAYIVGVSGLGTGLKLGDESGVSQDTHKAIGITMVCLATVQVFALLLRPKPDHKYRFYWNIYHYAVGYAVITLSIVNIFKGFDILNPEKKWKHAYIGIIIGIGAMAAFLEAFTWFIVLRRKRVGGGSTNKYPHNSDGVNGANGYGARIQQAV</sequence>
<keyword evidence="6 10" id="KW-1133">Transmembrane helix</keyword>
<keyword evidence="3 10" id="KW-0812">Transmembrane</keyword>
<keyword evidence="5 8" id="KW-0249">Electron transport</keyword>
<keyword evidence="2 8" id="KW-0813">Transport</keyword>
<keyword evidence="9" id="KW-0479">Metal-binding</keyword>
<keyword evidence="7 8" id="KW-0472">Membrane</keyword>
<name>A0A6P6S7Y4_COFAR</name>
<dbReference type="GO" id="GO:0046872">
    <property type="term" value="F:metal ion binding"/>
    <property type="evidence" value="ECO:0007669"/>
    <property type="project" value="UniProtKB-KW"/>
</dbReference>
<feature type="binding site" description="axial binding residue" evidence="9">
    <location>
        <position position="213"/>
    </location>
    <ligand>
        <name>heme b</name>
        <dbReference type="ChEBI" id="CHEBI:60344"/>
        <label>1</label>
    </ligand>
    <ligandPart>
        <name>Fe</name>
        <dbReference type="ChEBI" id="CHEBI:18248"/>
    </ligandPart>
</feature>
<reference evidence="14" key="1">
    <citation type="journal article" date="2025" name="Foods">
        <title>Unveiling the Microbial Signatures of Arabica Coffee Cherries: Insights into Ripeness Specific Diversity, Functional Traits, and Implications for Quality and Safety.</title>
        <authorList>
            <consortium name="RefSeq"/>
            <person name="Tenea G.N."/>
            <person name="Cifuentes V."/>
            <person name="Reyes P."/>
            <person name="Cevallos-Vallejos M."/>
        </authorList>
    </citation>
    <scope>NUCLEOTIDE SEQUENCE [LARGE SCALE GENOMIC DNA]</scope>
</reference>
<dbReference type="CDD" id="cd09629">
    <property type="entry name" value="DOMON_CIL1_like"/>
    <property type="match status" value="1"/>
</dbReference>
<evidence type="ECO:0000256" key="7">
    <source>
        <dbReference type="ARBA" id="ARBA00023136"/>
    </source>
</evidence>
<comment type="subcellular location">
    <subcellularLocation>
        <location evidence="1">Membrane</location>
    </subcellularLocation>
</comment>
<feature type="transmembrane region" description="Helical" evidence="10">
    <location>
        <begin position="348"/>
        <end position="371"/>
    </location>
</feature>
<evidence type="ECO:0000256" key="11">
    <source>
        <dbReference type="SAM" id="SignalP"/>
    </source>
</evidence>
<evidence type="ECO:0000313" key="15">
    <source>
        <dbReference type="RefSeq" id="XP_027062233.2"/>
    </source>
</evidence>
<dbReference type="OrthoDB" id="2419613at2759"/>
<keyword evidence="9" id="KW-0408">Iron</keyword>
<dbReference type="InterPro" id="IPR017214">
    <property type="entry name" value="UCP037471"/>
</dbReference>
<keyword evidence="4 11" id="KW-0732">Signal</keyword>
<dbReference type="InterPro" id="IPR045265">
    <property type="entry name" value="AIR12_DOMON"/>
</dbReference>
<dbReference type="GeneID" id="113688571"/>
<dbReference type="PIRSF" id="PIRSF037471">
    <property type="entry name" value="UCP037471"/>
    <property type="match status" value="1"/>
</dbReference>
<dbReference type="RefSeq" id="XP_027062233.2">
    <property type="nucleotide sequence ID" value="XM_027206432.2"/>
</dbReference>
<evidence type="ECO:0000256" key="1">
    <source>
        <dbReference type="ARBA" id="ARBA00004370"/>
    </source>
</evidence>
<dbReference type="PROSITE" id="PS50836">
    <property type="entry name" value="DOMON"/>
    <property type="match status" value="1"/>
</dbReference>
<dbReference type="Pfam" id="PF03188">
    <property type="entry name" value="Cytochrom_B561"/>
    <property type="match status" value="1"/>
</dbReference>
<evidence type="ECO:0000259" key="13">
    <source>
        <dbReference type="PROSITE" id="PS50939"/>
    </source>
</evidence>
<dbReference type="Pfam" id="PF04526">
    <property type="entry name" value="DUF568"/>
    <property type="match status" value="1"/>
</dbReference>
<feature type="transmembrane region" description="Helical" evidence="10">
    <location>
        <begin position="244"/>
        <end position="263"/>
    </location>
</feature>